<evidence type="ECO:0000313" key="2">
    <source>
        <dbReference type="EMBL" id="PKI34940.1"/>
    </source>
</evidence>
<dbReference type="AlphaFoldDB" id="A0A2I0HTZ5"/>
<keyword evidence="3" id="KW-1185">Reference proteome</keyword>
<sequence>MGTWMTCTNMIVAQESWSGPGQCNPPHLPHCTWSCRRVEEAWHRVPINSAAEPTGNTHLRQRMIDNESSGGQSSRSKEEGEEEEGDLGMDRCFME</sequence>
<accession>A0A2I0HTZ5</accession>
<organism evidence="2 3">
    <name type="scientific">Punica granatum</name>
    <name type="common">Pomegranate</name>
    <dbReference type="NCBI Taxonomy" id="22663"/>
    <lineage>
        <taxon>Eukaryota</taxon>
        <taxon>Viridiplantae</taxon>
        <taxon>Streptophyta</taxon>
        <taxon>Embryophyta</taxon>
        <taxon>Tracheophyta</taxon>
        <taxon>Spermatophyta</taxon>
        <taxon>Magnoliopsida</taxon>
        <taxon>eudicotyledons</taxon>
        <taxon>Gunneridae</taxon>
        <taxon>Pentapetalae</taxon>
        <taxon>rosids</taxon>
        <taxon>malvids</taxon>
        <taxon>Myrtales</taxon>
        <taxon>Lythraceae</taxon>
        <taxon>Punica</taxon>
    </lineage>
</organism>
<feature type="region of interest" description="Disordered" evidence="1">
    <location>
        <begin position="47"/>
        <end position="95"/>
    </location>
</feature>
<comment type="caution">
    <text evidence="2">The sequence shown here is derived from an EMBL/GenBank/DDBJ whole genome shotgun (WGS) entry which is preliminary data.</text>
</comment>
<dbReference type="Proteomes" id="UP000233551">
    <property type="component" value="Unassembled WGS sequence"/>
</dbReference>
<evidence type="ECO:0000256" key="1">
    <source>
        <dbReference type="SAM" id="MobiDB-lite"/>
    </source>
</evidence>
<name>A0A2I0HTZ5_PUNGR</name>
<reference evidence="2 3" key="1">
    <citation type="submission" date="2017-11" db="EMBL/GenBank/DDBJ databases">
        <title>De-novo sequencing of pomegranate (Punica granatum L.) genome.</title>
        <authorList>
            <person name="Akparov Z."/>
            <person name="Amiraslanov A."/>
            <person name="Hajiyeva S."/>
            <person name="Abbasov M."/>
            <person name="Kaur K."/>
            <person name="Hamwieh A."/>
            <person name="Solovyev V."/>
            <person name="Salamov A."/>
            <person name="Braich B."/>
            <person name="Kosarev P."/>
            <person name="Mahmoud A."/>
            <person name="Hajiyev E."/>
            <person name="Babayeva S."/>
            <person name="Izzatullayeva V."/>
            <person name="Mammadov A."/>
            <person name="Mammadov A."/>
            <person name="Sharifova S."/>
            <person name="Ojaghi J."/>
            <person name="Eynullazada K."/>
            <person name="Bayramov B."/>
            <person name="Abdulazimova A."/>
            <person name="Shahmuradov I."/>
        </authorList>
    </citation>
    <scope>NUCLEOTIDE SEQUENCE [LARGE SCALE GENOMIC DNA]</scope>
    <source>
        <strain evidence="3">cv. AG2017</strain>
        <tissue evidence="2">Leaf</tissue>
    </source>
</reference>
<dbReference type="EMBL" id="PGOL01005540">
    <property type="protein sequence ID" value="PKI34940.1"/>
    <property type="molecule type" value="Genomic_DNA"/>
</dbReference>
<gene>
    <name evidence="2" type="ORF">CRG98_044646</name>
</gene>
<protein>
    <submittedName>
        <fullName evidence="2">Uncharacterized protein</fullName>
    </submittedName>
</protein>
<evidence type="ECO:0000313" key="3">
    <source>
        <dbReference type="Proteomes" id="UP000233551"/>
    </source>
</evidence>
<proteinExistence type="predicted"/>